<dbReference type="InterPro" id="IPR051164">
    <property type="entry name" value="NmrA-like_oxidored"/>
</dbReference>
<reference evidence="5" key="2">
    <citation type="journal article" date="2013" name="PLoS Genet.">
        <title>Comparative genome structure, secondary metabolite, and effector coding capacity across Cochliobolus pathogens.</title>
        <authorList>
            <person name="Condon B.J."/>
            <person name="Leng Y."/>
            <person name="Wu D."/>
            <person name="Bushley K.E."/>
            <person name="Ohm R.A."/>
            <person name="Otillar R."/>
            <person name="Martin J."/>
            <person name="Schackwitz W."/>
            <person name="Grimwood J."/>
            <person name="MohdZainudin N."/>
            <person name="Xue C."/>
            <person name="Wang R."/>
            <person name="Manning V.A."/>
            <person name="Dhillon B."/>
            <person name="Tu Z.J."/>
            <person name="Steffenson B.J."/>
            <person name="Salamov A."/>
            <person name="Sun H."/>
            <person name="Lowry S."/>
            <person name="LaButti K."/>
            <person name="Han J."/>
            <person name="Copeland A."/>
            <person name="Lindquist E."/>
            <person name="Barry K."/>
            <person name="Schmutz J."/>
            <person name="Baker S.E."/>
            <person name="Ciuffetti L.M."/>
            <person name="Grigoriev I.V."/>
            <person name="Zhong S."/>
            <person name="Turgeon B.G."/>
        </authorList>
    </citation>
    <scope>NUCLEOTIDE SEQUENCE [LARGE SCALE GENOMIC DNA]</scope>
    <source>
        <strain evidence="5">C5 / ATCC 48332 / race O</strain>
    </source>
</reference>
<proteinExistence type="inferred from homology"/>
<dbReference type="PANTHER" id="PTHR42748:SF28">
    <property type="entry name" value="NMRA-LIKE DOMAIN-CONTAINING PROTEIN"/>
    <property type="match status" value="1"/>
</dbReference>
<evidence type="ECO:0000259" key="3">
    <source>
        <dbReference type="Pfam" id="PF05368"/>
    </source>
</evidence>
<dbReference type="Proteomes" id="UP000016936">
    <property type="component" value="Unassembled WGS sequence"/>
</dbReference>
<dbReference type="Gene3D" id="3.40.50.720">
    <property type="entry name" value="NAD(P)-binding Rossmann-like Domain"/>
    <property type="match status" value="1"/>
</dbReference>
<dbReference type="GO" id="GO:0005634">
    <property type="term" value="C:nucleus"/>
    <property type="evidence" value="ECO:0007669"/>
    <property type="project" value="TreeGrafter"/>
</dbReference>
<evidence type="ECO:0000313" key="5">
    <source>
        <dbReference type="Proteomes" id="UP000016936"/>
    </source>
</evidence>
<dbReference type="OMA" id="PVPHFDY"/>
<dbReference type="InterPro" id="IPR008030">
    <property type="entry name" value="NmrA-like"/>
</dbReference>
<comment type="similarity">
    <text evidence="1">Belongs to the NmrA-type oxidoreductase family.</text>
</comment>
<dbReference type="InterPro" id="IPR036291">
    <property type="entry name" value="NAD(P)-bd_dom_sf"/>
</dbReference>
<name>M2UEY0_COCH5</name>
<dbReference type="PANTHER" id="PTHR42748">
    <property type="entry name" value="NITROGEN METABOLITE REPRESSION PROTEIN NMRA FAMILY MEMBER"/>
    <property type="match status" value="1"/>
</dbReference>
<evidence type="ECO:0000313" key="4">
    <source>
        <dbReference type="EMBL" id="EMD92246.1"/>
    </source>
</evidence>
<feature type="domain" description="NmrA-like" evidence="3">
    <location>
        <begin position="3"/>
        <end position="276"/>
    </location>
</feature>
<sequence>MAKKLIVIAGATGNQGSAIARGLIKTGDWHIRAVTRNVNGEKAKKLAAEGMEVVQGDYNDEESMRKAFDGAQAIFAVTNWWDGLFRGHSLTEAGDIEHAQGIMLAKLASQVNTLEHYIWSTLPNGEKITEGRIPVPHFDYKARVDDYIKETLPELAAKTTFLMFGFYPSNLAFFSMLKPVPVNNAPGKYVWMLPAPPSTLYPMAGDMSKDPGVWARQILANPKLSHGKYAAVCTEVLSLGEVLATWSEVSGKQGIYVEIKDHILGDLFGVPGEEFLTGVKFGVEVPDWWVQAKKQGLFLTMEDLGISRDEVSGLRQSLEAVKEFLG</sequence>
<dbReference type="OrthoDB" id="300709at2759"/>
<protein>
    <recommendedName>
        <fullName evidence="3">NmrA-like domain-containing protein</fullName>
    </recommendedName>
</protein>
<evidence type="ECO:0000256" key="1">
    <source>
        <dbReference type="ARBA" id="ARBA00006328"/>
    </source>
</evidence>
<reference evidence="4 5" key="1">
    <citation type="journal article" date="2012" name="PLoS Pathog.">
        <title>Diverse lifestyles and strategies of plant pathogenesis encoded in the genomes of eighteen Dothideomycetes fungi.</title>
        <authorList>
            <person name="Ohm R.A."/>
            <person name="Feau N."/>
            <person name="Henrissat B."/>
            <person name="Schoch C.L."/>
            <person name="Horwitz B.A."/>
            <person name="Barry K.W."/>
            <person name="Condon B.J."/>
            <person name="Copeland A.C."/>
            <person name="Dhillon B."/>
            <person name="Glaser F."/>
            <person name="Hesse C.N."/>
            <person name="Kosti I."/>
            <person name="LaButti K."/>
            <person name="Lindquist E.A."/>
            <person name="Lucas S."/>
            <person name="Salamov A.A."/>
            <person name="Bradshaw R.E."/>
            <person name="Ciuffetti L."/>
            <person name="Hamelin R.C."/>
            <person name="Kema G.H.J."/>
            <person name="Lawrence C."/>
            <person name="Scott J.A."/>
            <person name="Spatafora J.W."/>
            <person name="Turgeon B.G."/>
            <person name="de Wit P.J.G.M."/>
            <person name="Zhong S."/>
            <person name="Goodwin S.B."/>
            <person name="Grigoriev I.V."/>
        </authorList>
    </citation>
    <scope>NUCLEOTIDE SEQUENCE [LARGE SCALE GENOMIC DNA]</scope>
    <source>
        <strain evidence="5">C5 / ATCC 48332 / race O</strain>
    </source>
</reference>
<dbReference type="Pfam" id="PF05368">
    <property type="entry name" value="NmrA"/>
    <property type="match status" value="1"/>
</dbReference>
<accession>M2UEY0</accession>
<dbReference type="CDD" id="cd05251">
    <property type="entry name" value="NmrA_like_SDR_a"/>
    <property type="match status" value="1"/>
</dbReference>
<keyword evidence="2" id="KW-0521">NADP</keyword>
<dbReference type="HOGENOM" id="CLU_007383_8_6_1"/>
<evidence type="ECO:0000256" key="2">
    <source>
        <dbReference type="ARBA" id="ARBA00022857"/>
    </source>
</evidence>
<dbReference type="SUPFAM" id="SSF51735">
    <property type="entry name" value="NAD(P)-binding Rossmann-fold domains"/>
    <property type="match status" value="1"/>
</dbReference>
<dbReference type="AlphaFoldDB" id="M2UEY0"/>
<dbReference type="Gene3D" id="3.90.25.10">
    <property type="entry name" value="UDP-galactose 4-epimerase, domain 1"/>
    <property type="match status" value="1"/>
</dbReference>
<keyword evidence="5" id="KW-1185">Reference proteome</keyword>
<dbReference type="EMBL" id="KB445575">
    <property type="protein sequence ID" value="EMD92246.1"/>
    <property type="molecule type" value="Genomic_DNA"/>
</dbReference>
<dbReference type="eggNOG" id="ENOG502SIKD">
    <property type="taxonomic scope" value="Eukaryota"/>
</dbReference>
<gene>
    <name evidence="4" type="ORF">COCHEDRAFT_1098736</name>
</gene>
<organism evidence="4 5">
    <name type="scientific">Cochliobolus heterostrophus (strain C5 / ATCC 48332 / race O)</name>
    <name type="common">Southern corn leaf blight fungus</name>
    <name type="synonym">Bipolaris maydis</name>
    <dbReference type="NCBI Taxonomy" id="701091"/>
    <lineage>
        <taxon>Eukaryota</taxon>
        <taxon>Fungi</taxon>
        <taxon>Dikarya</taxon>
        <taxon>Ascomycota</taxon>
        <taxon>Pezizomycotina</taxon>
        <taxon>Dothideomycetes</taxon>
        <taxon>Pleosporomycetidae</taxon>
        <taxon>Pleosporales</taxon>
        <taxon>Pleosporineae</taxon>
        <taxon>Pleosporaceae</taxon>
        <taxon>Bipolaris</taxon>
    </lineage>
</organism>